<dbReference type="SMART" id="SM00356">
    <property type="entry name" value="ZnF_C3H1"/>
    <property type="match status" value="2"/>
</dbReference>
<evidence type="ECO:0000259" key="7">
    <source>
        <dbReference type="PROSITE" id="PS50103"/>
    </source>
</evidence>
<evidence type="ECO:0000256" key="1">
    <source>
        <dbReference type="ARBA" id="ARBA00022574"/>
    </source>
</evidence>
<dbReference type="PANTHER" id="PTHR44489:SF14">
    <property type="entry name" value="ZINC FINGER CCCH DOMAIN-CONTAINING PROTEIN 59-RELATED"/>
    <property type="match status" value="1"/>
</dbReference>
<keyword evidence="6" id="KW-1133">Transmembrane helix</keyword>
<dbReference type="SMART" id="SM00320">
    <property type="entry name" value="WD40"/>
    <property type="match status" value="7"/>
</dbReference>
<organism evidence="8 9">
    <name type="scientific">Vigna mungo</name>
    <name type="common">Black gram</name>
    <name type="synonym">Phaseolus mungo</name>
    <dbReference type="NCBI Taxonomy" id="3915"/>
    <lineage>
        <taxon>Eukaryota</taxon>
        <taxon>Viridiplantae</taxon>
        <taxon>Streptophyta</taxon>
        <taxon>Embryophyta</taxon>
        <taxon>Tracheophyta</taxon>
        <taxon>Spermatophyta</taxon>
        <taxon>Magnoliopsida</taxon>
        <taxon>eudicotyledons</taxon>
        <taxon>Gunneridae</taxon>
        <taxon>Pentapetalae</taxon>
        <taxon>rosids</taxon>
        <taxon>fabids</taxon>
        <taxon>Fabales</taxon>
        <taxon>Fabaceae</taxon>
        <taxon>Papilionoideae</taxon>
        <taxon>50 kb inversion clade</taxon>
        <taxon>NPAAA clade</taxon>
        <taxon>indigoferoid/millettioid clade</taxon>
        <taxon>Phaseoleae</taxon>
        <taxon>Vigna</taxon>
    </lineage>
</organism>
<feature type="region of interest" description="Disordered" evidence="5">
    <location>
        <begin position="562"/>
        <end position="581"/>
    </location>
</feature>
<dbReference type="InterPro" id="IPR001680">
    <property type="entry name" value="WD40_rpt"/>
</dbReference>
<dbReference type="Pfam" id="PF00400">
    <property type="entry name" value="WD40"/>
    <property type="match status" value="4"/>
</dbReference>
<reference evidence="8 9" key="1">
    <citation type="journal article" date="2023" name="Life. Sci Alliance">
        <title>Evolutionary insights into 3D genome organization and epigenetic landscape of Vigna mungo.</title>
        <authorList>
            <person name="Junaid A."/>
            <person name="Singh B."/>
            <person name="Bhatia S."/>
        </authorList>
    </citation>
    <scope>NUCLEOTIDE SEQUENCE [LARGE SCALE GENOMIC DNA]</scope>
    <source>
        <strain evidence="8">Urdbean</strain>
    </source>
</reference>
<feature type="repeat" description="WD" evidence="3">
    <location>
        <begin position="133"/>
        <end position="174"/>
    </location>
</feature>
<keyword evidence="9" id="KW-1185">Reference proteome</keyword>
<evidence type="ECO:0000313" key="9">
    <source>
        <dbReference type="Proteomes" id="UP001374535"/>
    </source>
</evidence>
<sequence length="817" mass="91498">SIMDAKYVMMNKDITEKTCIYWRAGRCSRYPCKFRHAETLSPHTSYPGINVKSKICGKKRHSSYKIISKDNPNKTLVQKNGNKEDQTNVVEVSKKISPNICKYWTNNMCVYGEKCFNLHSWCHGDGFSTLTELHQHKKVITGITLLPGANKLYSGSTDGTVQIWDCNKGQCIKVIHFGTEVNSLISEGLWIFVGLKNVVKALNTKNNLEFTLDGPKGRIFHMNVGNNILFAGAEDGVITAWRENSEAKSPFELVGSLIGHTKSVVCLTVGRNMLYSGSMDQSITAWDMDTLQCTMTLNEHTGVVTSLLCWEYYLFSSSSDGTIKIWECKEVGTNLTVGIISLFGMHDANRKPILFSSCTENLVCMYELSSFSERGCLFAKKDITSFELGADGGLFFTGDGTGLLKIWKWNELPKGSGSHWWCVVQIGTFVYQHIAPVFLVTRGINAYYNNVWASVSDSLAAPPPPQSSPFSPCLHFFSFSLVWVKCSACHNYSTKRPGSAFMPRHSRSFFFVLVFCLFLAKMGTLWFNFAHGEALQGAERMRVDFGGKGSCEHRRVGICRKNHKKPEEENPEKSNEMRKRRKRGVWLFHTTKEEALIEKVRSIASRGNRCSTDGTNRSSSLSSPLQGMHAAEAKISQKLSGPAQRRGIRWRKQRSEKKLNDCVMCAVGLVQRVKVITGITLLPGTNKLYSGSTDGTVQIWDCDKSQCIKVIHFGTEVNSLISEGLWIFVGLKNVVKGIISLFGMHDANRKPILFSSCTNNLVCMYELPSFSERDRLFAKKEITSFELGVDGGLFFTGDGTGLLKIWKWNELPKVTSN</sequence>
<dbReference type="PRINTS" id="PR00320">
    <property type="entry name" value="GPROTEINBRPT"/>
</dbReference>
<dbReference type="PROSITE" id="PS50082">
    <property type="entry name" value="WD_REPEATS_2"/>
    <property type="match status" value="4"/>
</dbReference>
<dbReference type="PANTHER" id="PTHR44489">
    <property type="match status" value="1"/>
</dbReference>
<dbReference type="InterPro" id="IPR036322">
    <property type="entry name" value="WD40_repeat_dom_sf"/>
</dbReference>
<evidence type="ECO:0000256" key="3">
    <source>
        <dbReference type="PROSITE-ProRule" id="PRU00221"/>
    </source>
</evidence>
<dbReference type="PROSITE" id="PS50103">
    <property type="entry name" value="ZF_C3H1"/>
    <property type="match status" value="1"/>
</dbReference>
<keyword evidence="4" id="KW-0862">Zinc</keyword>
<feature type="domain" description="C3H1-type" evidence="7">
    <location>
        <begin position="95"/>
        <end position="122"/>
    </location>
</feature>
<dbReference type="InterPro" id="IPR044715">
    <property type="entry name" value="WDR86-like"/>
</dbReference>
<feature type="repeat" description="WD" evidence="3">
    <location>
        <begin position="669"/>
        <end position="710"/>
    </location>
</feature>
<gene>
    <name evidence="8" type="ORF">V8G54_002609</name>
</gene>
<keyword evidence="4" id="KW-0863">Zinc-finger</keyword>
<feature type="repeat" description="WD" evidence="3">
    <location>
        <begin position="257"/>
        <end position="296"/>
    </location>
</feature>
<dbReference type="InterPro" id="IPR020472">
    <property type="entry name" value="WD40_PAC1"/>
</dbReference>
<accession>A0AAQ3PB78</accession>
<dbReference type="GO" id="GO:0008270">
    <property type="term" value="F:zinc ion binding"/>
    <property type="evidence" value="ECO:0007669"/>
    <property type="project" value="UniProtKB-KW"/>
</dbReference>
<dbReference type="InterPro" id="IPR000571">
    <property type="entry name" value="Znf_CCCH"/>
</dbReference>
<name>A0AAQ3PB78_VIGMU</name>
<dbReference type="Proteomes" id="UP001374535">
    <property type="component" value="Chromosome 1"/>
</dbReference>
<feature type="non-terminal residue" evidence="8">
    <location>
        <position position="1"/>
    </location>
</feature>
<keyword evidence="6" id="KW-0812">Transmembrane</keyword>
<feature type="compositionally biased region" description="Basic and acidic residues" evidence="5">
    <location>
        <begin position="565"/>
        <end position="577"/>
    </location>
</feature>
<protein>
    <recommendedName>
        <fullName evidence="7">C3H1-type domain-containing protein</fullName>
    </recommendedName>
</protein>
<evidence type="ECO:0000256" key="6">
    <source>
        <dbReference type="SAM" id="Phobius"/>
    </source>
</evidence>
<dbReference type="SUPFAM" id="SSF50978">
    <property type="entry name" value="WD40 repeat-like"/>
    <property type="match status" value="2"/>
</dbReference>
<evidence type="ECO:0000313" key="8">
    <source>
        <dbReference type="EMBL" id="WVZ24065.1"/>
    </source>
</evidence>
<dbReference type="Gene3D" id="2.130.10.10">
    <property type="entry name" value="YVTN repeat-like/Quinoprotein amine dehydrogenase"/>
    <property type="match status" value="3"/>
</dbReference>
<feature type="transmembrane region" description="Helical" evidence="6">
    <location>
        <begin position="509"/>
        <end position="529"/>
    </location>
</feature>
<dbReference type="InterPro" id="IPR015943">
    <property type="entry name" value="WD40/YVTN_repeat-like_dom_sf"/>
</dbReference>
<proteinExistence type="predicted"/>
<dbReference type="EMBL" id="CP144700">
    <property type="protein sequence ID" value="WVZ24065.1"/>
    <property type="molecule type" value="Genomic_DNA"/>
</dbReference>
<dbReference type="AlphaFoldDB" id="A0AAQ3PB78"/>
<feature type="repeat" description="WD" evidence="3">
    <location>
        <begin position="297"/>
        <end position="327"/>
    </location>
</feature>
<keyword evidence="1 3" id="KW-0853">WD repeat</keyword>
<evidence type="ECO:0000256" key="2">
    <source>
        <dbReference type="ARBA" id="ARBA00022737"/>
    </source>
</evidence>
<dbReference type="InterPro" id="IPR019775">
    <property type="entry name" value="WD40_repeat_CS"/>
</dbReference>
<keyword evidence="6" id="KW-0472">Membrane</keyword>
<dbReference type="PROSITE" id="PS50294">
    <property type="entry name" value="WD_REPEATS_REGION"/>
    <property type="match status" value="2"/>
</dbReference>
<feature type="zinc finger region" description="C3H1-type" evidence="4">
    <location>
        <begin position="95"/>
        <end position="122"/>
    </location>
</feature>
<evidence type="ECO:0000256" key="5">
    <source>
        <dbReference type="SAM" id="MobiDB-lite"/>
    </source>
</evidence>
<dbReference type="PROSITE" id="PS00678">
    <property type="entry name" value="WD_REPEATS_1"/>
    <property type="match status" value="1"/>
</dbReference>
<keyword evidence="4" id="KW-0479">Metal-binding</keyword>
<evidence type="ECO:0000256" key="4">
    <source>
        <dbReference type="PROSITE-ProRule" id="PRU00723"/>
    </source>
</evidence>
<keyword evidence="2" id="KW-0677">Repeat</keyword>